<sequence length="474" mass="54981">MAMFPQPQVCHRSFHLLSSKALLTRALALSSSRNDGRPKVSTSSLLKNLRRQSLERDDKYKAERNEDVWETADQASFESYPKLDPLPGIEMSLKEEQRVISRKESLKFSQKQPQRRVVSESSFEATEGEILAKDKIEQRPKWLGGEYFKENELKSGNVRQNRVLRELQEEKAKEKSSSVISSDLVNSLKKVKEFGKDNGKNMLEDSIHAAQQQRQKARTLKATMTTSGGQVESVSEKSEREWVERSLEDLEENVDQRMPPQTKADPELKKKIQDILSQLKVAPKQLGTPKTIVAAVENWGKSAFYQSQDIRDEYKEQTNEIAFDSTEFSFEDGNRLELFKSIVDKQKTENVKVLQSNNIFLMESDHLEELDNVNQIGVWQNSFRDDINLSDKLWQYPVDNEVCKTEEHGVSFEEHVFLEYLLDDFPKKGPVRRFMELVINGLQKNPHLTVGQKKERVRWFKDYFADFSEEELNF</sequence>
<dbReference type="GO" id="GO:0003735">
    <property type="term" value="F:structural constituent of ribosome"/>
    <property type="evidence" value="ECO:0007669"/>
    <property type="project" value="InterPro"/>
</dbReference>
<comment type="similarity">
    <text evidence="2">Belongs to the mitochondrion-specific ribosomal protein mS31 family.</text>
</comment>
<organism evidence="10 11">
    <name type="scientific">Acropora cervicornis</name>
    <name type="common">Staghorn coral</name>
    <dbReference type="NCBI Taxonomy" id="6130"/>
    <lineage>
        <taxon>Eukaryota</taxon>
        <taxon>Metazoa</taxon>
        <taxon>Cnidaria</taxon>
        <taxon>Anthozoa</taxon>
        <taxon>Hexacorallia</taxon>
        <taxon>Scleractinia</taxon>
        <taxon>Astrocoeniina</taxon>
        <taxon>Acroporidae</taxon>
        <taxon>Acropora</taxon>
    </lineage>
</organism>
<evidence type="ECO:0000313" key="10">
    <source>
        <dbReference type="EMBL" id="KAK2563468.1"/>
    </source>
</evidence>
<comment type="caution">
    <text evidence="10">The sequence shown here is derived from an EMBL/GenBank/DDBJ whole genome shotgun (WGS) entry which is preliminary data.</text>
</comment>
<protein>
    <recommendedName>
        <fullName evidence="7">Small ribosomal subunit protein mS31</fullName>
    </recommendedName>
    <alternativeName>
        <fullName evidence="8">28S ribosomal protein S31, mitochondrial</fullName>
    </alternativeName>
</protein>
<dbReference type="AlphaFoldDB" id="A0AAD9QLG5"/>
<dbReference type="EMBL" id="JARQWQ010000025">
    <property type="protein sequence ID" value="KAK2563468.1"/>
    <property type="molecule type" value="Genomic_DNA"/>
</dbReference>
<evidence type="ECO:0000313" key="11">
    <source>
        <dbReference type="Proteomes" id="UP001249851"/>
    </source>
</evidence>
<evidence type="ECO:0000256" key="7">
    <source>
        <dbReference type="ARBA" id="ARBA00035133"/>
    </source>
</evidence>
<dbReference type="Proteomes" id="UP001249851">
    <property type="component" value="Unassembled WGS sequence"/>
</dbReference>
<accession>A0AAD9QLG5</accession>
<evidence type="ECO:0000256" key="3">
    <source>
        <dbReference type="ARBA" id="ARBA00022946"/>
    </source>
</evidence>
<proteinExistence type="inferred from homology"/>
<comment type="subcellular location">
    <subcellularLocation>
        <location evidence="1">Mitochondrion</location>
    </subcellularLocation>
</comment>
<evidence type="ECO:0000256" key="4">
    <source>
        <dbReference type="ARBA" id="ARBA00022980"/>
    </source>
</evidence>
<dbReference type="InterPro" id="IPR026299">
    <property type="entry name" value="MRP-S31"/>
</dbReference>
<dbReference type="PANTHER" id="PTHR13231">
    <property type="entry name" value="MITOCHONDRIAL RIBOSOMAL PROTEIN S31"/>
    <property type="match status" value="1"/>
</dbReference>
<evidence type="ECO:0000256" key="2">
    <source>
        <dbReference type="ARBA" id="ARBA00011057"/>
    </source>
</evidence>
<dbReference type="Pfam" id="PF15433">
    <property type="entry name" value="MRP-S31"/>
    <property type="match status" value="1"/>
</dbReference>
<keyword evidence="11" id="KW-1185">Reference proteome</keyword>
<feature type="coiled-coil region" evidence="9">
    <location>
        <begin position="157"/>
        <end position="220"/>
    </location>
</feature>
<evidence type="ECO:0000256" key="8">
    <source>
        <dbReference type="ARBA" id="ARBA00035363"/>
    </source>
</evidence>
<evidence type="ECO:0000256" key="1">
    <source>
        <dbReference type="ARBA" id="ARBA00004173"/>
    </source>
</evidence>
<evidence type="ECO:0000256" key="5">
    <source>
        <dbReference type="ARBA" id="ARBA00023128"/>
    </source>
</evidence>
<keyword evidence="5" id="KW-0496">Mitochondrion</keyword>
<keyword evidence="3" id="KW-0809">Transit peptide</keyword>
<evidence type="ECO:0000256" key="9">
    <source>
        <dbReference type="SAM" id="Coils"/>
    </source>
</evidence>
<name>A0AAD9QLG5_ACRCE</name>
<dbReference type="PANTHER" id="PTHR13231:SF3">
    <property type="entry name" value="SMALL RIBOSOMAL SUBUNIT PROTEIN MS31"/>
    <property type="match status" value="1"/>
</dbReference>
<dbReference type="GO" id="GO:0005763">
    <property type="term" value="C:mitochondrial small ribosomal subunit"/>
    <property type="evidence" value="ECO:0007669"/>
    <property type="project" value="InterPro"/>
</dbReference>
<evidence type="ECO:0000256" key="6">
    <source>
        <dbReference type="ARBA" id="ARBA00023274"/>
    </source>
</evidence>
<keyword evidence="4 10" id="KW-0689">Ribosomal protein</keyword>
<keyword evidence="9" id="KW-0175">Coiled coil</keyword>
<gene>
    <name evidence="10" type="ORF">P5673_013178</name>
</gene>
<reference evidence="10" key="1">
    <citation type="journal article" date="2023" name="G3 (Bethesda)">
        <title>Whole genome assembly and annotation of the endangered Caribbean coral Acropora cervicornis.</title>
        <authorList>
            <person name="Selwyn J.D."/>
            <person name="Vollmer S.V."/>
        </authorList>
    </citation>
    <scope>NUCLEOTIDE SEQUENCE</scope>
    <source>
        <strain evidence="10">K2</strain>
    </source>
</reference>
<reference evidence="10" key="2">
    <citation type="journal article" date="2023" name="Science">
        <title>Genomic signatures of disease resistance in endangered staghorn corals.</title>
        <authorList>
            <person name="Vollmer S.V."/>
            <person name="Selwyn J.D."/>
            <person name="Despard B.A."/>
            <person name="Roesel C.L."/>
        </authorList>
    </citation>
    <scope>NUCLEOTIDE SEQUENCE</scope>
    <source>
        <strain evidence="10">K2</strain>
    </source>
</reference>
<keyword evidence="6" id="KW-0687">Ribonucleoprotein</keyword>